<sequence>MLRDVAVPVLPDLSPFELGVLCEVFGIDRTDQGVPKFDFAICAEHPGVPMPTRTGFSISADHGFDRLASADLIAVPAIDSGPYPEALLQALRDAVARGARVMSVCSGAFVLAAAGVLDGRRATTHWAHADDLAAQYPQIDVELDVLYVEDGPVLTSAGTAAGIDACLHLVRQEHGTSVASTIARRMVVPPQRDGGQRQYVESPIPEVGADTLQPVLEWAIEHLDQDLSIPALARRALMSERTFARRFRAETGSTPHQWVTGQRVLLARRMLETTDASVEQVAARTGLGTAAILRHHFTRIVGTSPQAYRRTFCTLSA</sequence>
<dbReference type="Gene3D" id="1.10.10.60">
    <property type="entry name" value="Homeodomain-like"/>
    <property type="match status" value="1"/>
</dbReference>
<dbReference type="Pfam" id="PF01965">
    <property type="entry name" value="DJ-1_PfpI"/>
    <property type="match status" value="1"/>
</dbReference>
<dbReference type="AlphaFoldDB" id="A0A542ZHA4"/>
<dbReference type="SUPFAM" id="SSF46689">
    <property type="entry name" value="Homeodomain-like"/>
    <property type="match status" value="2"/>
</dbReference>
<dbReference type="GO" id="GO:0003700">
    <property type="term" value="F:DNA-binding transcription factor activity"/>
    <property type="evidence" value="ECO:0007669"/>
    <property type="project" value="InterPro"/>
</dbReference>
<dbReference type="EMBL" id="VFOQ01000001">
    <property type="protein sequence ID" value="TQL59757.1"/>
    <property type="molecule type" value="Genomic_DNA"/>
</dbReference>
<dbReference type="Gene3D" id="3.40.50.880">
    <property type="match status" value="1"/>
</dbReference>
<gene>
    <name evidence="5" type="ORF">FB474_1123</name>
</gene>
<reference evidence="5 6" key="1">
    <citation type="submission" date="2019-06" db="EMBL/GenBank/DDBJ databases">
        <title>Sequencing the genomes of 1000 actinobacteria strains.</title>
        <authorList>
            <person name="Klenk H.-P."/>
        </authorList>
    </citation>
    <scope>NUCLEOTIDE SEQUENCE [LARGE SCALE GENOMIC DNA]</scope>
    <source>
        <strain evidence="5 6">DSM 18082</strain>
    </source>
</reference>
<dbReference type="InterPro" id="IPR052158">
    <property type="entry name" value="INH-QAR"/>
</dbReference>
<evidence type="ECO:0000313" key="6">
    <source>
        <dbReference type="Proteomes" id="UP000319514"/>
    </source>
</evidence>
<dbReference type="InterPro" id="IPR018060">
    <property type="entry name" value="HTH_AraC"/>
</dbReference>
<dbReference type="RefSeq" id="WP_141787735.1">
    <property type="nucleotide sequence ID" value="NZ_BAAAKX010000004.1"/>
</dbReference>
<dbReference type="GO" id="GO:0043565">
    <property type="term" value="F:sequence-specific DNA binding"/>
    <property type="evidence" value="ECO:0007669"/>
    <property type="project" value="InterPro"/>
</dbReference>
<dbReference type="InterPro" id="IPR018062">
    <property type="entry name" value="HTH_AraC-typ_CS"/>
</dbReference>
<dbReference type="InterPro" id="IPR009057">
    <property type="entry name" value="Homeodomain-like_sf"/>
</dbReference>
<dbReference type="Pfam" id="PF12833">
    <property type="entry name" value="HTH_18"/>
    <property type="match status" value="1"/>
</dbReference>
<comment type="caution">
    <text evidence="5">The sequence shown here is derived from an EMBL/GenBank/DDBJ whole genome shotgun (WGS) entry which is preliminary data.</text>
</comment>
<organism evidence="5 6">
    <name type="scientific">Oryzihumus leptocrescens</name>
    <dbReference type="NCBI Taxonomy" id="297536"/>
    <lineage>
        <taxon>Bacteria</taxon>
        <taxon>Bacillati</taxon>
        <taxon>Actinomycetota</taxon>
        <taxon>Actinomycetes</taxon>
        <taxon>Micrococcales</taxon>
        <taxon>Intrasporangiaceae</taxon>
        <taxon>Oryzihumus</taxon>
    </lineage>
</organism>
<dbReference type="InterPro" id="IPR002818">
    <property type="entry name" value="DJ-1/PfpI"/>
</dbReference>
<dbReference type="PROSITE" id="PS00041">
    <property type="entry name" value="HTH_ARAC_FAMILY_1"/>
    <property type="match status" value="1"/>
</dbReference>
<keyword evidence="6" id="KW-1185">Reference proteome</keyword>
<evidence type="ECO:0000259" key="4">
    <source>
        <dbReference type="PROSITE" id="PS01124"/>
    </source>
</evidence>
<proteinExistence type="predicted"/>
<dbReference type="CDD" id="cd03137">
    <property type="entry name" value="GATase1_AraC_1"/>
    <property type="match status" value="1"/>
</dbReference>
<evidence type="ECO:0000256" key="3">
    <source>
        <dbReference type="ARBA" id="ARBA00023163"/>
    </source>
</evidence>
<dbReference type="PANTHER" id="PTHR43130:SF3">
    <property type="entry name" value="HTH-TYPE TRANSCRIPTIONAL REGULATOR RV1931C"/>
    <property type="match status" value="1"/>
</dbReference>
<accession>A0A542ZHA4</accession>
<name>A0A542ZHA4_9MICO</name>
<dbReference type="Proteomes" id="UP000319514">
    <property type="component" value="Unassembled WGS sequence"/>
</dbReference>
<keyword evidence="2" id="KW-0238">DNA-binding</keyword>
<protein>
    <submittedName>
        <fullName evidence="5">Transcriptional regulator GlxA family with amidase domain</fullName>
    </submittedName>
</protein>
<keyword evidence="1" id="KW-0805">Transcription regulation</keyword>
<dbReference type="SMART" id="SM00342">
    <property type="entry name" value="HTH_ARAC"/>
    <property type="match status" value="1"/>
</dbReference>
<dbReference type="SUPFAM" id="SSF52317">
    <property type="entry name" value="Class I glutamine amidotransferase-like"/>
    <property type="match status" value="1"/>
</dbReference>
<evidence type="ECO:0000256" key="1">
    <source>
        <dbReference type="ARBA" id="ARBA00023015"/>
    </source>
</evidence>
<feature type="domain" description="HTH araC/xylS-type" evidence="4">
    <location>
        <begin position="213"/>
        <end position="311"/>
    </location>
</feature>
<dbReference type="OrthoDB" id="3194870at2"/>
<dbReference type="PANTHER" id="PTHR43130">
    <property type="entry name" value="ARAC-FAMILY TRANSCRIPTIONAL REGULATOR"/>
    <property type="match status" value="1"/>
</dbReference>
<dbReference type="PROSITE" id="PS01124">
    <property type="entry name" value="HTH_ARAC_FAMILY_2"/>
    <property type="match status" value="1"/>
</dbReference>
<dbReference type="InterPro" id="IPR029062">
    <property type="entry name" value="Class_I_gatase-like"/>
</dbReference>
<evidence type="ECO:0000256" key="2">
    <source>
        <dbReference type="ARBA" id="ARBA00023125"/>
    </source>
</evidence>
<keyword evidence="3" id="KW-0804">Transcription</keyword>
<evidence type="ECO:0000313" key="5">
    <source>
        <dbReference type="EMBL" id="TQL59757.1"/>
    </source>
</evidence>